<dbReference type="Pfam" id="PF00450">
    <property type="entry name" value="Peptidase_S10"/>
    <property type="match status" value="1"/>
</dbReference>
<dbReference type="AlphaFoldDB" id="A0A2K1KGJ1"/>
<dbReference type="InterPro" id="IPR029058">
    <property type="entry name" value="AB_hydrolase_fold"/>
</dbReference>
<dbReference type="PANTHER" id="PTHR11802:SF449">
    <property type="entry name" value="CARBOXYPEPTIDASE"/>
    <property type="match status" value="1"/>
</dbReference>
<dbReference type="PaxDb" id="3218-PP1S14_313V6.1"/>
<evidence type="ECO:0000313" key="6">
    <source>
        <dbReference type="EnsemblPlants" id="Pp3c6_20630V3.1"/>
    </source>
</evidence>
<dbReference type="GO" id="GO:0006508">
    <property type="term" value="P:proteolysis"/>
    <property type="evidence" value="ECO:0007669"/>
    <property type="project" value="UniProtKB-KW"/>
</dbReference>
<dbReference type="InParanoid" id="A0A2K1KGJ1"/>
<evidence type="ECO:0000256" key="3">
    <source>
        <dbReference type="RuleBase" id="RU361156"/>
    </source>
</evidence>
<reference evidence="6" key="3">
    <citation type="submission" date="2020-12" db="UniProtKB">
        <authorList>
            <consortium name="EnsemblPlants"/>
        </authorList>
    </citation>
    <scope>IDENTIFICATION</scope>
</reference>
<dbReference type="PANTHER" id="PTHR11802">
    <property type="entry name" value="SERINE PROTEASE FAMILY S10 SERINE CARBOXYPEPTIDASE"/>
    <property type="match status" value="1"/>
</dbReference>
<evidence type="ECO:0000313" key="7">
    <source>
        <dbReference type="Proteomes" id="UP000006727"/>
    </source>
</evidence>
<feature type="region of interest" description="Disordered" evidence="4">
    <location>
        <begin position="502"/>
        <end position="523"/>
    </location>
</feature>
<dbReference type="InterPro" id="IPR001563">
    <property type="entry name" value="Peptidase_S10"/>
</dbReference>
<evidence type="ECO:0000313" key="5">
    <source>
        <dbReference type="EMBL" id="PNR52879.1"/>
    </source>
</evidence>
<dbReference type="EC" id="3.4.16.-" evidence="3"/>
<reference evidence="5 7" key="2">
    <citation type="journal article" date="2018" name="Plant J.">
        <title>The Physcomitrella patens chromosome-scale assembly reveals moss genome structure and evolution.</title>
        <authorList>
            <person name="Lang D."/>
            <person name="Ullrich K.K."/>
            <person name="Murat F."/>
            <person name="Fuchs J."/>
            <person name="Jenkins J."/>
            <person name="Haas F.B."/>
            <person name="Piednoel M."/>
            <person name="Gundlach H."/>
            <person name="Van Bel M."/>
            <person name="Meyberg R."/>
            <person name="Vives C."/>
            <person name="Morata J."/>
            <person name="Symeonidi A."/>
            <person name="Hiss M."/>
            <person name="Muchero W."/>
            <person name="Kamisugi Y."/>
            <person name="Saleh O."/>
            <person name="Blanc G."/>
            <person name="Decker E.L."/>
            <person name="van Gessel N."/>
            <person name="Grimwood J."/>
            <person name="Hayes R.D."/>
            <person name="Graham S.W."/>
            <person name="Gunter L.E."/>
            <person name="McDaniel S.F."/>
            <person name="Hoernstein S.N.W."/>
            <person name="Larsson A."/>
            <person name="Li F.W."/>
            <person name="Perroud P.F."/>
            <person name="Phillips J."/>
            <person name="Ranjan P."/>
            <person name="Rokshar D.S."/>
            <person name="Rothfels C.J."/>
            <person name="Schneider L."/>
            <person name="Shu S."/>
            <person name="Stevenson D.W."/>
            <person name="Thummler F."/>
            <person name="Tillich M."/>
            <person name="Villarreal Aguilar J.C."/>
            <person name="Widiez T."/>
            <person name="Wong G.K."/>
            <person name="Wymore A."/>
            <person name="Zhang Y."/>
            <person name="Zimmer A.D."/>
            <person name="Quatrano R.S."/>
            <person name="Mayer K.F.X."/>
            <person name="Goodstein D."/>
            <person name="Casacuberta J.M."/>
            <person name="Vandepoele K."/>
            <person name="Reski R."/>
            <person name="Cuming A.C."/>
            <person name="Tuskan G.A."/>
            <person name="Maumus F."/>
            <person name="Salse J."/>
            <person name="Schmutz J."/>
            <person name="Rensing S.A."/>
        </authorList>
    </citation>
    <scope>NUCLEOTIDE SEQUENCE [LARGE SCALE GENOMIC DNA]</scope>
    <source>
        <strain evidence="6 7">cv. Gransden 2004</strain>
    </source>
</reference>
<name>A0A2K1KGJ1_PHYPA</name>
<keyword evidence="3" id="KW-0378">Hydrolase</keyword>
<dbReference type="InterPro" id="IPR033124">
    <property type="entry name" value="Ser_caboxypep_his_AS"/>
</dbReference>
<evidence type="ECO:0000256" key="4">
    <source>
        <dbReference type="SAM" id="MobiDB-lite"/>
    </source>
</evidence>
<evidence type="ECO:0000256" key="1">
    <source>
        <dbReference type="ARBA" id="ARBA00009431"/>
    </source>
</evidence>
<proteinExistence type="inferred from homology"/>
<dbReference type="PROSITE" id="PS00131">
    <property type="entry name" value="CARBOXYPEPT_SER_SER"/>
    <property type="match status" value="1"/>
</dbReference>
<keyword evidence="3" id="KW-0121">Carboxypeptidase</keyword>
<dbReference type="GO" id="GO:0004185">
    <property type="term" value="F:serine-type carboxypeptidase activity"/>
    <property type="evidence" value="ECO:0000318"/>
    <property type="project" value="GO_Central"/>
</dbReference>
<dbReference type="PROSITE" id="PS00560">
    <property type="entry name" value="CARBOXYPEPT_SER_HIS"/>
    <property type="match status" value="1"/>
</dbReference>
<keyword evidence="3" id="KW-0645">Protease</keyword>
<sequence>MYLRLRTIGGLCIGESGRKFFPASQSPGVAPNTRNVAGNCNCRPRHGNQRRISLEIAPKSQPRTPVASPIAASNVDADFPNEATPSMSGYLPISSDSKSRLFYVFYEATHNSRRVSETPVMLWLNGGPGCSSMIGCFYELGPWRVNEKLKLSRNEGAWNRRCGLLFIDQPIGVGFSIAAHVSEIPSDEHTVADHLFYALQFWCQSNPGFQKRPIFVAGESYAGKYVPALAYYMLTRNQEEHAFAQFAGMAIGNGLVDPIIQIAQAADTAFYFGLIDEAQCITVRAMARDLVELIDKAQWLEATLKNLELVMYIYKASGIATMLDIRRTSRYHHREDGIEFMAPFLNSSSTKAALKIEKGSSPWSSSRPTVKKAMAPDVMKSTKWMVEAVLKAGYPVLLYQGVYDVKDGPACNEAWMRAIVWDHIKGFWASEREIWRVGRKLAGYWRRWKNLSHVVVQGAGHQVPYDQPIFAQDMIERWIAISLHPGTNMNLSEDAEDQVVRSEEHKNSSVNPLVQGDVPDSAL</sequence>
<protein>
    <recommendedName>
        <fullName evidence="3">Carboxypeptidase</fullName>
        <ecNumber evidence="3">3.4.16.-</ecNumber>
    </recommendedName>
</protein>
<dbReference type="InterPro" id="IPR018202">
    <property type="entry name" value="Ser_caboxypep_ser_AS"/>
</dbReference>
<organism evidence="5">
    <name type="scientific">Physcomitrium patens</name>
    <name type="common">Spreading-leaved earth moss</name>
    <name type="synonym">Physcomitrella patens</name>
    <dbReference type="NCBI Taxonomy" id="3218"/>
    <lineage>
        <taxon>Eukaryota</taxon>
        <taxon>Viridiplantae</taxon>
        <taxon>Streptophyta</taxon>
        <taxon>Embryophyta</taxon>
        <taxon>Bryophyta</taxon>
        <taxon>Bryophytina</taxon>
        <taxon>Bryopsida</taxon>
        <taxon>Funariidae</taxon>
        <taxon>Funariales</taxon>
        <taxon>Funariaceae</taxon>
        <taxon>Physcomitrium</taxon>
    </lineage>
</organism>
<dbReference type="Proteomes" id="UP000006727">
    <property type="component" value="Chromosome 6"/>
</dbReference>
<gene>
    <name evidence="5" type="ORF">PHYPA_009254</name>
</gene>
<evidence type="ECO:0000256" key="2">
    <source>
        <dbReference type="ARBA" id="ARBA00023180"/>
    </source>
</evidence>
<comment type="similarity">
    <text evidence="1 3">Belongs to the peptidase S10 family.</text>
</comment>
<keyword evidence="2" id="KW-0325">Glycoprotein</keyword>
<dbReference type="EnsemblPlants" id="Pp3c6_20630V3.1">
    <property type="protein sequence ID" value="Pp3c6_20630V3.1"/>
    <property type="gene ID" value="Pp3c6_20630"/>
</dbReference>
<keyword evidence="7" id="KW-1185">Reference proteome</keyword>
<accession>A0A2K1KGJ1</accession>
<dbReference type="Gramene" id="Pp3c6_20630V3.1">
    <property type="protein sequence ID" value="Pp3c6_20630V3.1"/>
    <property type="gene ID" value="Pp3c6_20630"/>
</dbReference>
<dbReference type="SUPFAM" id="SSF53474">
    <property type="entry name" value="alpha/beta-Hydrolases"/>
    <property type="match status" value="1"/>
</dbReference>
<reference evidence="5 7" key="1">
    <citation type="journal article" date="2008" name="Science">
        <title>The Physcomitrella genome reveals evolutionary insights into the conquest of land by plants.</title>
        <authorList>
            <person name="Rensing S."/>
            <person name="Lang D."/>
            <person name="Zimmer A."/>
            <person name="Terry A."/>
            <person name="Salamov A."/>
            <person name="Shapiro H."/>
            <person name="Nishiyama T."/>
            <person name="Perroud P.-F."/>
            <person name="Lindquist E."/>
            <person name="Kamisugi Y."/>
            <person name="Tanahashi T."/>
            <person name="Sakakibara K."/>
            <person name="Fujita T."/>
            <person name="Oishi K."/>
            <person name="Shin-I T."/>
            <person name="Kuroki Y."/>
            <person name="Toyoda A."/>
            <person name="Suzuki Y."/>
            <person name="Hashimoto A."/>
            <person name="Yamaguchi K."/>
            <person name="Sugano A."/>
            <person name="Kohara Y."/>
            <person name="Fujiyama A."/>
            <person name="Anterola A."/>
            <person name="Aoki S."/>
            <person name="Ashton N."/>
            <person name="Barbazuk W.B."/>
            <person name="Barker E."/>
            <person name="Bennetzen J."/>
            <person name="Bezanilla M."/>
            <person name="Blankenship R."/>
            <person name="Cho S.H."/>
            <person name="Dutcher S."/>
            <person name="Estelle M."/>
            <person name="Fawcett J.A."/>
            <person name="Gundlach H."/>
            <person name="Hanada K."/>
            <person name="Heyl A."/>
            <person name="Hicks K.A."/>
            <person name="Hugh J."/>
            <person name="Lohr M."/>
            <person name="Mayer K."/>
            <person name="Melkozernov A."/>
            <person name="Murata T."/>
            <person name="Nelson D."/>
            <person name="Pils B."/>
            <person name="Prigge M."/>
            <person name="Reiss B."/>
            <person name="Renner T."/>
            <person name="Rombauts S."/>
            <person name="Rushton P."/>
            <person name="Sanderfoot A."/>
            <person name="Schween G."/>
            <person name="Shiu S.-H."/>
            <person name="Stueber K."/>
            <person name="Theodoulou F.L."/>
            <person name="Tu H."/>
            <person name="Van de Peer Y."/>
            <person name="Verrier P.J."/>
            <person name="Waters E."/>
            <person name="Wood A."/>
            <person name="Yang L."/>
            <person name="Cove D."/>
            <person name="Cuming A."/>
            <person name="Hasebe M."/>
            <person name="Lucas S."/>
            <person name="Mishler D.B."/>
            <person name="Reski R."/>
            <person name="Grigoriev I."/>
            <person name="Quatrano R.S."/>
            <person name="Boore J.L."/>
        </authorList>
    </citation>
    <scope>NUCLEOTIDE SEQUENCE [LARGE SCALE GENOMIC DNA]</scope>
    <source>
        <strain evidence="6 7">cv. Gransden 2004</strain>
    </source>
</reference>
<dbReference type="FunFam" id="3.40.50.1820:FF:000733">
    <property type="entry name" value="Carboxypeptidase"/>
    <property type="match status" value="1"/>
</dbReference>
<dbReference type="PRINTS" id="PR00724">
    <property type="entry name" value="CRBOXYPTASEC"/>
</dbReference>
<dbReference type="EMBL" id="ABEU02000006">
    <property type="protein sequence ID" value="PNR52879.1"/>
    <property type="molecule type" value="Genomic_DNA"/>
</dbReference>
<dbReference type="Gene3D" id="3.40.50.1820">
    <property type="entry name" value="alpha/beta hydrolase"/>
    <property type="match status" value="1"/>
</dbReference>